<evidence type="ECO:0000256" key="3">
    <source>
        <dbReference type="ARBA" id="ARBA00022448"/>
    </source>
</evidence>
<gene>
    <name evidence="13" type="ORF">CT0861_06065</name>
</gene>
<evidence type="ECO:0000313" key="14">
    <source>
        <dbReference type="Proteomes" id="UP000076552"/>
    </source>
</evidence>
<keyword evidence="3" id="KW-0813">Transport</keyword>
<comment type="similarity">
    <text evidence="2">Belongs to the ABC transporter superfamily. ABCC family. Conjugate transporter (TC 3.A.1.208) subfamily.</text>
</comment>
<dbReference type="OrthoDB" id="6500128at2759"/>
<evidence type="ECO:0000256" key="4">
    <source>
        <dbReference type="ARBA" id="ARBA00022475"/>
    </source>
</evidence>
<comment type="caution">
    <text evidence="13">The sequence shown here is derived from an EMBL/GenBank/DDBJ whole genome shotgun (WGS) entry which is preliminary data.</text>
</comment>
<proteinExistence type="inferred from homology"/>
<keyword evidence="14" id="KW-1185">Reference proteome</keyword>
<organism evidence="13 14">
    <name type="scientific">Colletotrichum tofieldiae</name>
    <dbReference type="NCBI Taxonomy" id="708197"/>
    <lineage>
        <taxon>Eukaryota</taxon>
        <taxon>Fungi</taxon>
        <taxon>Dikarya</taxon>
        <taxon>Ascomycota</taxon>
        <taxon>Pezizomycotina</taxon>
        <taxon>Sordariomycetes</taxon>
        <taxon>Hypocreomycetidae</taxon>
        <taxon>Glomerellales</taxon>
        <taxon>Glomerellaceae</taxon>
        <taxon>Colletotrichum</taxon>
        <taxon>Colletotrichum spaethianum species complex</taxon>
    </lineage>
</organism>
<dbReference type="GO" id="GO:0005524">
    <property type="term" value="F:ATP binding"/>
    <property type="evidence" value="ECO:0007669"/>
    <property type="project" value="UniProtKB-KW"/>
</dbReference>
<dbReference type="InterPro" id="IPR017871">
    <property type="entry name" value="ABC_transporter-like_CS"/>
</dbReference>
<dbReference type="STRING" id="708197.A0A166UVL4"/>
<feature type="domain" description="ABC transporter" evidence="12">
    <location>
        <begin position="120"/>
        <end position="343"/>
    </location>
</feature>
<keyword evidence="6" id="KW-0547">Nucleotide-binding</keyword>
<dbReference type="SUPFAM" id="SSF52540">
    <property type="entry name" value="P-loop containing nucleoside triphosphate hydrolases"/>
    <property type="match status" value="1"/>
</dbReference>
<keyword evidence="8 11" id="KW-1133">Transmembrane helix</keyword>
<dbReference type="SMART" id="SM00382">
    <property type="entry name" value="AAA"/>
    <property type="match status" value="1"/>
</dbReference>
<feature type="transmembrane region" description="Helical" evidence="11">
    <location>
        <begin position="21"/>
        <end position="46"/>
    </location>
</feature>
<comment type="subcellular location">
    <subcellularLocation>
        <location evidence="1">Cell membrane</location>
        <topology evidence="1">Multi-pass membrane protein</topology>
    </subcellularLocation>
</comment>
<evidence type="ECO:0000256" key="1">
    <source>
        <dbReference type="ARBA" id="ARBA00004651"/>
    </source>
</evidence>
<dbReference type="PROSITE" id="PS50893">
    <property type="entry name" value="ABC_TRANSPORTER_2"/>
    <property type="match status" value="1"/>
</dbReference>
<dbReference type="InterPro" id="IPR027417">
    <property type="entry name" value="P-loop_NTPase"/>
</dbReference>
<evidence type="ECO:0000256" key="7">
    <source>
        <dbReference type="ARBA" id="ARBA00022840"/>
    </source>
</evidence>
<evidence type="ECO:0000259" key="12">
    <source>
        <dbReference type="PROSITE" id="PS50893"/>
    </source>
</evidence>
<evidence type="ECO:0000256" key="2">
    <source>
        <dbReference type="ARBA" id="ARBA00009726"/>
    </source>
</evidence>
<reference evidence="13 14" key="1">
    <citation type="submission" date="2015-06" db="EMBL/GenBank/DDBJ databases">
        <title>Survival trade-offs in plant roots during colonization by closely related pathogenic and mutualistic fungi.</title>
        <authorList>
            <person name="Hacquard S."/>
            <person name="Kracher B."/>
            <person name="Hiruma K."/>
            <person name="Weinman A."/>
            <person name="Muench P."/>
            <person name="Garrido Oter R."/>
            <person name="Ver Loren van Themaat E."/>
            <person name="Dallerey J.-F."/>
            <person name="Damm U."/>
            <person name="Henrissat B."/>
            <person name="Lespinet O."/>
            <person name="Thon M."/>
            <person name="Kemen E."/>
            <person name="McHardy A.C."/>
            <person name="Schulze-Lefert P."/>
            <person name="O'Connell R.J."/>
        </authorList>
    </citation>
    <scope>NUCLEOTIDE SEQUENCE [LARGE SCALE GENOMIC DNA]</scope>
    <source>
        <strain evidence="13 14">0861</strain>
    </source>
</reference>
<dbReference type="FunFam" id="3.40.50.300:FF:002145">
    <property type="entry name" value="ABC transporter (MsbA subfamily)"/>
    <property type="match status" value="1"/>
</dbReference>
<evidence type="ECO:0000256" key="8">
    <source>
        <dbReference type="ARBA" id="ARBA00022989"/>
    </source>
</evidence>
<dbReference type="PROSITE" id="PS00211">
    <property type="entry name" value="ABC_TRANSPORTER_1"/>
    <property type="match status" value="1"/>
</dbReference>
<keyword evidence="5 11" id="KW-0812">Transmembrane</keyword>
<dbReference type="PANTHER" id="PTHR24223">
    <property type="entry name" value="ATP-BINDING CASSETTE SUB-FAMILY C"/>
    <property type="match status" value="1"/>
</dbReference>
<sequence>MPLKTLQSTFWTNLNALTICCFVYSAGLHLFVSAIAVLLVSIGIMIPDTTSTGAMAVALYNVLNFNRSLANLITSWTELETSLGAISRSRTFESQTPVEPSPTEEALAQLPPHWPTQGQLEIKNIKASYSPNSKPVLDDVTLSISPRDKIAICGQTGSGKSFLALTILKLLRLDSGSIEIDSIDIARIPNNVLRQRLIAIPQEPLLFPGTLRINLFPYGDVLSSEEMPSDDNLVDALNKVSLWSTISLHGGLGTHISNLAFSKGQMQLLCLARAIVRKHCSTILILDEATSAVDQETEELMTGTIDSEFADHTVISVIHRPQSLRGIDKVVTMQGGRVKDMNA</sequence>
<protein>
    <submittedName>
        <fullName evidence="13">ABC transporter</fullName>
    </submittedName>
</protein>
<accession>A0A166UVL4</accession>
<dbReference type="InterPro" id="IPR003593">
    <property type="entry name" value="AAA+_ATPase"/>
</dbReference>
<keyword evidence="7" id="KW-0067">ATP-binding</keyword>
<dbReference type="Pfam" id="PF00005">
    <property type="entry name" value="ABC_tran"/>
    <property type="match status" value="1"/>
</dbReference>
<keyword evidence="10" id="KW-0325">Glycoprotein</keyword>
<evidence type="ECO:0000256" key="10">
    <source>
        <dbReference type="ARBA" id="ARBA00023180"/>
    </source>
</evidence>
<keyword evidence="4" id="KW-1003">Cell membrane</keyword>
<dbReference type="EMBL" id="LFIV01000039">
    <property type="protein sequence ID" value="KZL73861.1"/>
    <property type="molecule type" value="Genomic_DNA"/>
</dbReference>
<dbReference type="Gene3D" id="3.40.50.300">
    <property type="entry name" value="P-loop containing nucleotide triphosphate hydrolases"/>
    <property type="match status" value="1"/>
</dbReference>
<evidence type="ECO:0000256" key="9">
    <source>
        <dbReference type="ARBA" id="ARBA00023136"/>
    </source>
</evidence>
<evidence type="ECO:0000256" key="11">
    <source>
        <dbReference type="SAM" id="Phobius"/>
    </source>
</evidence>
<dbReference type="InterPro" id="IPR003439">
    <property type="entry name" value="ABC_transporter-like_ATP-bd"/>
</dbReference>
<dbReference type="AlphaFoldDB" id="A0A166UVL4"/>
<dbReference type="InterPro" id="IPR050173">
    <property type="entry name" value="ABC_transporter_C-like"/>
</dbReference>
<evidence type="ECO:0000313" key="13">
    <source>
        <dbReference type="EMBL" id="KZL73861.1"/>
    </source>
</evidence>
<dbReference type="GO" id="GO:0042626">
    <property type="term" value="F:ATPase-coupled transmembrane transporter activity"/>
    <property type="evidence" value="ECO:0007669"/>
    <property type="project" value="TreeGrafter"/>
</dbReference>
<dbReference type="Proteomes" id="UP000076552">
    <property type="component" value="Unassembled WGS sequence"/>
</dbReference>
<dbReference type="GO" id="GO:0016887">
    <property type="term" value="F:ATP hydrolysis activity"/>
    <property type="evidence" value="ECO:0007669"/>
    <property type="project" value="InterPro"/>
</dbReference>
<keyword evidence="9 11" id="KW-0472">Membrane</keyword>
<evidence type="ECO:0000256" key="5">
    <source>
        <dbReference type="ARBA" id="ARBA00022692"/>
    </source>
</evidence>
<dbReference type="GO" id="GO:0005886">
    <property type="term" value="C:plasma membrane"/>
    <property type="evidence" value="ECO:0007669"/>
    <property type="project" value="UniProtKB-SubCell"/>
</dbReference>
<dbReference type="Gene3D" id="1.20.1560.10">
    <property type="entry name" value="ABC transporter type 1, transmembrane domain"/>
    <property type="match status" value="1"/>
</dbReference>
<name>A0A166UVL4_9PEZI</name>
<evidence type="ECO:0000256" key="6">
    <source>
        <dbReference type="ARBA" id="ARBA00022741"/>
    </source>
</evidence>
<dbReference type="PANTHER" id="PTHR24223:SF399">
    <property type="entry name" value="ABC TRANSPORTER ATNG"/>
    <property type="match status" value="1"/>
</dbReference>
<dbReference type="InterPro" id="IPR036640">
    <property type="entry name" value="ABC1_TM_sf"/>
</dbReference>